<dbReference type="InterPro" id="IPR017853">
    <property type="entry name" value="GH"/>
</dbReference>
<dbReference type="GO" id="GO:0009341">
    <property type="term" value="C:beta-galactosidase complex"/>
    <property type="evidence" value="ECO:0007669"/>
    <property type="project" value="InterPro"/>
</dbReference>
<dbReference type="InterPro" id="IPR051923">
    <property type="entry name" value="Glycosyl_Hydrolase_39"/>
</dbReference>
<dbReference type="CDD" id="cd00093">
    <property type="entry name" value="HTH_XRE"/>
    <property type="match status" value="1"/>
</dbReference>
<feature type="domain" description="HTH cro/C1-type" evidence="5">
    <location>
        <begin position="14"/>
        <end position="69"/>
    </location>
</feature>
<dbReference type="SMART" id="SM00530">
    <property type="entry name" value="HTH_XRE"/>
    <property type="match status" value="1"/>
</dbReference>
<dbReference type="GO" id="GO:0003677">
    <property type="term" value="F:DNA binding"/>
    <property type="evidence" value="ECO:0007669"/>
    <property type="project" value="InterPro"/>
</dbReference>
<keyword evidence="7" id="KW-1185">Reference proteome</keyword>
<dbReference type="SUPFAM" id="SSF47413">
    <property type="entry name" value="lambda repressor-like DNA-binding domains"/>
    <property type="match status" value="1"/>
</dbReference>
<evidence type="ECO:0000313" key="6">
    <source>
        <dbReference type="EMBL" id="SDP18904.1"/>
    </source>
</evidence>
<dbReference type="STRING" id="504798.SAMN05421871_10472"/>
<evidence type="ECO:0000259" key="5">
    <source>
        <dbReference type="PROSITE" id="PS50943"/>
    </source>
</evidence>
<dbReference type="RefSeq" id="WP_091377285.1">
    <property type="nucleotide sequence ID" value="NZ_FNDV01000004.1"/>
</dbReference>
<feature type="compositionally biased region" description="Low complexity" evidence="3">
    <location>
        <begin position="83"/>
        <end position="95"/>
    </location>
</feature>
<dbReference type="PANTHER" id="PTHR12631:SF10">
    <property type="entry name" value="BETA-XYLOSIDASE-LIKE PROTEIN-RELATED"/>
    <property type="match status" value="1"/>
</dbReference>
<protein>
    <submittedName>
        <fullName evidence="6">Beta-galactosidase</fullName>
    </submittedName>
</protein>
<feature type="region of interest" description="Disordered" evidence="3">
    <location>
        <begin position="82"/>
        <end position="111"/>
    </location>
</feature>
<evidence type="ECO:0000256" key="3">
    <source>
        <dbReference type="SAM" id="MobiDB-lite"/>
    </source>
</evidence>
<dbReference type="SUPFAM" id="SSF51445">
    <property type="entry name" value="(Trans)glycosidases"/>
    <property type="match status" value="1"/>
</dbReference>
<gene>
    <name evidence="6" type="ORF">SAMN05192558_10773</name>
</gene>
<reference evidence="7" key="1">
    <citation type="submission" date="2016-10" db="EMBL/GenBank/DDBJ databases">
        <authorList>
            <person name="Varghese N."/>
            <person name="Submissions S."/>
        </authorList>
    </citation>
    <scope>NUCLEOTIDE SEQUENCE [LARGE SCALE GENOMIC DNA]</scope>
    <source>
        <strain evidence="7">IBRC-M 10655</strain>
    </source>
</reference>
<dbReference type="GO" id="GO:0004565">
    <property type="term" value="F:beta-galactosidase activity"/>
    <property type="evidence" value="ECO:0007669"/>
    <property type="project" value="InterPro"/>
</dbReference>
<dbReference type="PANTHER" id="PTHR12631">
    <property type="entry name" value="ALPHA-L-IDURONIDASE"/>
    <property type="match status" value="1"/>
</dbReference>
<evidence type="ECO:0000256" key="1">
    <source>
        <dbReference type="ARBA" id="ARBA00022801"/>
    </source>
</evidence>
<dbReference type="Pfam" id="PF13560">
    <property type="entry name" value="HTH_31"/>
    <property type="match status" value="1"/>
</dbReference>
<dbReference type="EMBL" id="FNJB01000007">
    <property type="protein sequence ID" value="SDP18904.1"/>
    <property type="molecule type" value="Genomic_DNA"/>
</dbReference>
<dbReference type="Gene3D" id="1.10.260.40">
    <property type="entry name" value="lambda repressor-like DNA-binding domains"/>
    <property type="match status" value="1"/>
</dbReference>
<keyword evidence="4" id="KW-1133">Transmembrane helix</keyword>
<dbReference type="InterPro" id="IPR013529">
    <property type="entry name" value="Glyco_hydro_42_N"/>
</dbReference>
<dbReference type="AlphaFoldDB" id="A0A1H0QNJ7"/>
<dbReference type="OrthoDB" id="7180791at2"/>
<keyword evidence="4" id="KW-0472">Membrane</keyword>
<evidence type="ECO:0000256" key="4">
    <source>
        <dbReference type="SAM" id="Phobius"/>
    </source>
</evidence>
<dbReference type="Proteomes" id="UP000199651">
    <property type="component" value="Unassembled WGS sequence"/>
</dbReference>
<evidence type="ECO:0000256" key="2">
    <source>
        <dbReference type="ARBA" id="ARBA00023295"/>
    </source>
</evidence>
<feature type="transmembrane region" description="Helical" evidence="4">
    <location>
        <begin position="117"/>
        <end position="137"/>
    </location>
</feature>
<keyword evidence="4" id="KW-0812">Transmembrane</keyword>
<keyword evidence="1" id="KW-0378">Hydrolase</keyword>
<proteinExistence type="predicted"/>
<dbReference type="GO" id="GO:0005975">
    <property type="term" value="P:carbohydrate metabolic process"/>
    <property type="evidence" value="ECO:0007669"/>
    <property type="project" value="InterPro"/>
</dbReference>
<dbReference type="InterPro" id="IPR001387">
    <property type="entry name" value="Cro/C1-type_HTH"/>
</dbReference>
<dbReference type="Gene3D" id="3.20.20.80">
    <property type="entry name" value="Glycosidases"/>
    <property type="match status" value="1"/>
</dbReference>
<evidence type="ECO:0000313" key="7">
    <source>
        <dbReference type="Proteomes" id="UP000199651"/>
    </source>
</evidence>
<organism evidence="6 7">
    <name type="scientific">Actinokineospora alba</name>
    <dbReference type="NCBI Taxonomy" id="504798"/>
    <lineage>
        <taxon>Bacteria</taxon>
        <taxon>Bacillati</taxon>
        <taxon>Actinomycetota</taxon>
        <taxon>Actinomycetes</taxon>
        <taxon>Pseudonocardiales</taxon>
        <taxon>Pseudonocardiaceae</taxon>
        <taxon>Actinokineospora</taxon>
    </lineage>
</organism>
<dbReference type="PROSITE" id="PS50943">
    <property type="entry name" value="HTH_CROC1"/>
    <property type="match status" value="1"/>
</dbReference>
<name>A0A1H0QNJ7_9PSEU</name>
<dbReference type="InterPro" id="IPR010982">
    <property type="entry name" value="Lambda_DNA-bd_dom_sf"/>
</dbReference>
<accession>A0A1H0QNJ7</accession>
<keyword evidence="2" id="KW-0326">Glycosidase</keyword>
<dbReference type="Pfam" id="PF02449">
    <property type="entry name" value="Glyco_hydro_42"/>
    <property type="match status" value="1"/>
</dbReference>
<sequence length="540" mass="58319">MSRSDDRSALADLLAQLKDRSGLSYAALARKTNISRSSVHRFCSGAGLPPDFGTVERIATACGASKADLDSLYRLWSHTAQSPAEEPLAEATEPTPGTPEPGPSVEAPAAPRSRHGAVRWIAAAAAVALAVLALAVVGTSGGEPTGPAEPTADSAPPWTQAPAAVSPHFFGVTINSSTGAMPTFRVGAVRLWDSRTRWANLQPRRGQFDWSILDRLVAGAQAQGLPVLFTIGGTPEWAAPTSPRSTYADGSRTGPPDDLADWDAFIRTLAERYQDRIQAYELWVVANDSRFFSGDPATLAEMTARASKIIKAVDRRAAVICPSMGRLWENEGRTWFERFAATRAYDHCDAAGVKLHQRQASDPPETLAELITLIDRTFHKAGIHPKVWNTGTSYETALAAPLDEDTAADHAVRFYLAGLYGQVNRMYFYSWGGVKLPIVLQRDGGPPTRAALHVEELQRWLRDAAIESCGHGTGYGLPASVWQCRFRGADGRPFLIVWAERGSARMPAPPGVREIRHLDGTTTAQAADLPVTTRPILVTL</sequence>